<evidence type="ECO:0000313" key="3">
    <source>
        <dbReference type="EMBL" id="MTD13451.1"/>
    </source>
</evidence>
<dbReference type="Gene3D" id="1.20.1260.10">
    <property type="match status" value="1"/>
</dbReference>
<dbReference type="AlphaFoldDB" id="A0A7K1FH51"/>
<feature type="signal peptide" evidence="1">
    <location>
        <begin position="1"/>
        <end position="28"/>
    </location>
</feature>
<dbReference type="Pfam" id="PF03713">
    <property type="entry name" value="DUF305"/>
    <property type="match status" value="1"/>
</dbReference>
<dbReference type="InterPro" id="IPR012347">
    <property type="entry name" value="Ferritin-like"/>
</dbReference>
<sequence>MPSRITRTIAAAAALALLAACGSTTDHSEHAMTTTEQTAQASSAAAGTTATYNDADVMFAQMMVVHHQGAVEMADLAATRAEDPAVKELAATIKAAQEPEIAQMQAWLTTWTPGSDSTSMTDMTGMDHGGMDMPGMMSDEQMQQLTDATGAEFDRLFLELMIEHHQGALDMAESEKSDGANPDALALADRIIASQTVEIATMQDMLAGM</sequence>
<comment type="caution">
    <text evidence="3">The sequence shown here is derived from an EMBL/GenBank/DDBJ whole genome shotgun (WGS) entry which is preliminary data.</text>
</comment>
<proteinExistence type="predicted"/>
<keyword evidence="4" id="KW-1185">Reference proteome</keyword>
<dbReference type="PANTHER" id="PTHR36933:SF1">
    <property type="entry name" value="SLL0788 PROTEIN"/>
    <property type="match status" value="1"/>
</dbReference>
<dbReference type="PANTHER" id="PTHR36933">
    <property type="entry name" value="SLL0788 PROTEIN"/>
    <property type="match status" value="1"/>
</dbReference>
<organism evidence="3 4">
    <name type="scientific">Nakamurella alba</name>
    <dbReference type="NCBI Taxonomy" id="2665158"/>
    <lineage>
        <taxon>Bacteria</taxon>
        <taxon>Bacillati</taxon>
        <taxon>Actinomycetota</taxon>
        <taxon>Actinomycetes</taxon>
        <taxon>Nakamurellales</taxon>
        <taxon>Nakamurellaceae</taxon>
        <taxon>Nakamurella</taxon>
    </lineage>
</organism>
<dbReference type="Proteomes" id="UP000460221">
    <property type="component" value="Unassembled WGS sequence"/>
</dbReference>
<dbReference type="EMBL" id="WLYK01000001">
    <property type="protein sequence ID" value="MTD13451.1"/>
    <property type="molecule type" value="Genomic_DNA"/>
</dbReference>
<keyword evidence="1" id="KW-0732">Signal</keyword>
<dbReference type="InterPro" id="IPR005183">
    <property type="entry name" value="DUF305_CopM-like"/>
</dbReference>
<name>A0A7K1FH51_9ACTN</name>
<accession>A0A7K1FH51</accession>
<protein>
    <submittedName>
        <fullName evidence="3">DUF305 domain-containing protein</fullName>
    </submittedName>
</protein>
<feature type="domain" description="DUF305" evidence="2">
    <location>
        <begin position="56"/>
        <end position="206"/>
    </location>
</feature>
<dbReference type="PROSITE" id="PS51257">
    <property type="entry name" value="PROKAR_LIPOPROTEIN"/>
    <property type="match status" value="1"/>
</dbReference>
<evidence type="ECO:0000256" key="1">
    <source>
        <dbReference type="SAM" id="SignalP"/>
    </source>
</evidence>
<gene>
    <name evidence="3" type="ORF">GIS00_05765</name>
</gene>
<reference evidence="3 4" key="1">
    <citation type="submission" date="2019-11" db="EMBL/GenBank/DDBJ databases">
        <authorList>
            <person name="Jiang L.-Q."/>
        </authorList>
    </citation>
    <scope>NUCLEOTIDE SEQUENCE [LARGE SCALE GENOMIC DNA]</scope>
    <source>
        <strain evidence="3 4">YIM 132087</strain>
    </source>
</reference>
<evidence type="ECO:0000259" key="2">
    <source>
        <dbReference type="Pfam" id="PF03713"/>
    </source>
</evidence>
<evidence type="ECO:0000313" key="4">
    <source>
        <dbReference type="Proteomes" id="UP000460221"/>
    </source>
</evidence>
<feature type="chain" id="PRO_5038646721" evidence="1">
    <location>
        <begin position="29"/>
        <end position="209"/>
    </location>
</feature>